<evidence type="ECO:0000259" key="10">
    <source>
        <dbReference type="PROSITE" id="PS00906"/>
    </source>
</evidence>
<dbReference type="GO" id="GO:0005829">
    <property type="term" value="C:cytosol"/>
    <property type="evidence" value="ECO:0007669"/>
    <property type="project" value="TreeGrafter"/>
</dbReference>
<dbReference type="AlphaFoldDB" id="A0A1B1AIA1"/>
<keyword evidence="6 7" id="KW-0627">Porphyrin biosynthesis</keyword>
<dbReference type="CDD" id="cd00717">
    <property type="entry name" value="URO-D"/>
    <property type="match status" value="1"/>
</dbReference>
<feature type="binding site" evidence="7">
    <location>
        <position position="154"/>
    </location>
    <ligand>
        <name>substrate</name>
    </ligand>
</feature>
<keyword evidence="4 7" id="KW-0210">Decarboxylase</keyword>
<dbReference type="GO" id="GO:0019353">
    <property type="term" value="P:protoporphyrinogen IX biosynthetic process from glutamate"/>
    <property type="evidence" value="ECO:0007669"/>
    <property type="project" value="TreeGrafter"/>
</dbReference>
<dbReference type="InterPro" id="IPR038071">
    <property type="entry name" value="UROD/MetE-like_sf"/>
</dbReference>
<dbReference type="HAMAP" id="MF_00218">
    <property type="entry name" value="URO_D"/>
    <property type="match status" value="1"/>
</dbReference>
<evidence type="ECO:0000256" key="1">
    <source>
        <dbReference type="ARBA" id="ARBA00004804"/>
    </source>
</evidence>
<comment type="caution">
    <text evidence="7">Lacks conserved residue(s) required for the propagation of feature annotation.</text>
</comment>
<dbReference type="Pfam" id="PF01208">
    <property type="entry name" value="URO-D"/>
    <property type="match status" value="1"/>
</dbReference>
<feature type="binding site" evidence="7">
    <location>
        <position position="78"/>
    </location>
    <ligand>
        <name>substrate</name>
    </ligand>
</feature>
<dbReference type="PROSITE" id="PS00906">
    <property type="entry name" value="UROD_1"/>
    <property type="match status" value="1"/>
</dbReference>
<keyword evidence="12" id="KW-1185">Reference proteome</keyword>
<dbReference type="EMBL" id="CP013244">
    <property type="protein sequence ID" value="ANP46293.1"/>
    <property type="molecule type" value="Genomic_DNA"/>
</dbReference>
<organism evidence="11 12">
    <name type="scientific">Candidatus Viadribacter manganicus</name>
    <dbReference type="NCBI Taxonomy" id="1759059"/>
    <lineage>
        <taxon>Bacteria</taxon>
        <taxon>Pseudomonadati</taxon>
        <taxon>Pseudomonadota</taxon>
        <taxon>Alphaproteobacteria</taxon>
        <taxon>Hyphomonadales</taxon>
        <taxon>Hyphomonadaceae</taxon>
        <taxon>Candidatus Viadribacter</taxon>
    </lineage>
</organism>
<comment type="similarity">
    <text evidence="2 7 9">Belongs to the uroporphyrinogen decarboxylase family.</text>
</comment>
<dbReference type="OrthoDB" id="9806656at2"/>
<feature type="binding site" evidence="7">
    <location>
        <position position="324"/>
    </location>
    <ligand>
        <name>substrate</name>
    </ligand>
</feature>
<evidence type="ECO:0000313" key="12">
    <source>
        <dbReference type="Proteomes" id="UP000092498"/>
    </source>
</evidence>
<dbReference type="InterPro" id="IPR006361">
    <property type="entry name" value="Uroporphyrinogen_deCO2ase_HemE"/>
</dbReference>
<evidence type="ECO:0000256" key="4">
    <source>
        <dbReference type="ARBA" id="ARBA00022793"/>
    </source>
</evidence>
<evidence type="ECO:0000256" key="3">
    <source>
        <dbReference type="ARBA" id="ARBA00012288"/>
    </source>
</evidence>
<evidence type="ECO:0000256" key="6">
    <source>
        <dbReference type="ARBA" id="ARBA00023244"/>
    </source>
</evidence>
<dbReference type="SUPFAM" id="SSF51726">
    <property type="entry name" value="UROD/MetE-like"/>
    <property type="match status" value="1"/>
</dbReference>
<comment type="function">
    <text evidence="7">Catalyzes the decarboxylation of four acetate groups of uroporphyrinogen-III to yield coproporphyrinogen-III.</text>
</comment>
<dbReference type="UniPathway" id="UPA00251">
    <property type="reaction ID" value="UER00321"/>
</dbReference>
<feature type="binding site" evidence="7">
    <location>
        <begin position="28"/>
        <end position="32"/>
    </location>
    <ligand>
        <name>substrate</name>
    </ligand>
</feature>
<keyword evidence="5 7" id="KW-0456">Lyase</keyword>
<proteinExistence type="inferred from homology"/>
<evidence type="ECO:0000256" key="5">
    <source>
        <dbReference type="ARBA" id="ARBA00023239"/>
    </source>
</evidence>
<feature type="domain" description="Uroporphyrinogen decarboxylase (URO-D)" evidence="10">
    <location>
        <begin position="23"/>
        <end position="32"/>
    </location>
</feature>
<evidence type="ECO:0000256" key="9">
    <source>
        <dbReference type="RuleBase" id="RU004169"/>
    </source>
</evidence>
<dbReference type="Proteomes" id="UP000092498">
    <property type="component" value="Chromosome"/>
</dbReference>
<dbReference type="KEGG" id="cbot:ATE48_10380"/>
<dbReference type="PANTHER" id="PTHR21091:SF169">
    <property type="entry name" value="UROPORPHYRINOGEN DECARBOXYLASE"/>
    <property type="match status" value="1"/>
</dbReference>
<evidence type="ECO:0000256" key="8">
    <source>
        <dbReference type="RuleBase" id="RU000554"/>
    </source>
</evidence>
<accession>A0A1B1AIA1</accession>
<dbReference type="InterPro" id="IPR000257">
    <property type="entry name" value="Uroporphyrinogen_deCOase"/>
</dbReference>
<gene>
    <name evidence="7" type="primary">hemE</name>
    <name evidence="11" type="ORF">ATE48_10380</name>
</gene>
<comment type="subcellular location">
    <subcellularLocation>
        <location evidence="7">Cytoplasm</location>
    </subcellularLocation>
</comment>
<evidence type="ECO:0000256" key="7">
    <source>
        <dbReference type="HAMAP-Rule" id="MF_00218"/>
    </source>
</evidence>
<comment type="catalytic activity">
    <reaction evidence="7 8">
        <text>uroporphyrinogen III + 4 H(+) = coproporphyrinogen III + 4 CO2</text>
        <dbReference type="Rhea" id="RHEA:19865"/>
        <dbReference type="ChEBI" id="CHEBI:15378"/>
        <dbReference type="ChEBI" id="CHEBI:16526"/>
        <dbReference type="ChEBI" id="CHEBI:57308"/>
        <dbReference type="ChEBI" id="CHEBI:57309"/>
        <dbReference type="EC" id="4.1.1.37"/>
    </reaction>
</comment>
<reference evidence="11 12" key="1">
    <citation type="submission" date="2015-11" db="EMBL/GenBank/DDBJ databases">
        <title>Whole-Genome Sequence of Candidatus Oderbacter manganicum from the National Park Lower Oder Valley, Germany.</title>
        <authorList>
            <person name="Braun B."/>
            <person name="Liere K."/>
            <person name="Szewzyk U."/>
        </authorList>
    </citation>
    <scope>NUCLEOTIDE SEQUENCE [LARGE SCALE GENOMIC DNA]</scope>
    <source>
        <strain evidence="11 12">OTSz_A_272</strain>
    </source>
</reference>
<feature type="site" description="Transition state stabilizer" evidence="7">
    <location>
        <position position="78"/>
    </location>
</feature>
<dbReference type="GO" id="GO:0004853">
    <property type="term" value="F:uroporphyrinogen decarboxylase activity"/>
    <property type="evidence" value="ECO:0007669"/>
    <property type="project" value="UniProtKB-UniRule"/>
</dbReference>
<dbReference type="FunCoup" id="A0A1B1AIA1">
    <property type="interactions" value="534"/>
</dbReference>
<evidence type="ECO:0000313" key="11">
    <source>
        <dbReference type="EMBL" id="ANP46293.1"/>
    </source>
</evidence>
<name>A0A1B1AIA1_9PROT</name>
<feature type="binding site" evidence="7">
    <location>
        <position position="208"/>
    </location>
    <ligand>
        <name>substrate</name>
    </ligand>
</feature>
<dbReference type="STRING" id="1759059.ATE48_10380"/>
<keyword evidence="7" id="KW-0963">Cytoplasm</keyword>
<sequence length="346" mass="37814">MGSREGVPALIRVLNGERLDPPPVWIMRQAGRYLPEYRELRTRAKSFLDFCYSPALATEAVMQPLRRFPLDAAILFSDILVVPDALGRKVWFVEGEGPRLNPLSEEETWRFDDPTRGLQRLAPVYEAVERIKAAIPKDIALIGFCGGPWTVATYMLQGEGGDKERARRVVYDRPADVDVLLETLIEMSAQHLTAQVKAGADCLQIFESWSEGLPPAQFQQLIIGPTRKLMNRLRDLGVTVPIIGFPRGSGAQLGAYADETGVTALGIDTQTPADFAIQAAPSGMPLQGNLDPLALVVGGEALERAARDVLQAFKDAPHIFNLGHGITPQATPENMARLIQVVKGGV</sequence>
<dbReference type="PANTHER" id="PTHR21091">
    <property type="entry name" value="METHYLTETRAHYDROFOLATE:HOMOCYSTEINE METHYLTRANSFERASE RELATED"/>
    <property type="match status" value="1"/>
</dbReference>
<dbReference type="Gene3D" id="3.20.20.210">
    <property type="match status" value="1"/>
</dbReference>
<dbReference type="NCBIfam" id="TIGR01464">
    <property type="entry name" value="hemE"/>
    <property type="match status" value="1"/>
</dbReference>
<evidence type="ECO:0000256" key="2">
    <source>
        <dbReference type="ARBA" id="ARBA00009935"/>
    </source>
</evidence>
<dbReference type="EC" id="4.1.1.37" evidence="3 7"/>
<protein>
    <recommendedName>
        <fullName evidence="3 7">Uroporphyrinogen decarboxylase</fullName>
        <shortName evidence="7">UPD</shortName>
        <shortName evidence="7">URO-D</shortName>
        <ecNumber evidence="3 7">4.1.1.37</ecNumber>
    </recommendedName>
</protein>
<comment type="subunit">
    <text evidence="7">Homodimer.</text>
</comment>
<comment type="pathway">
    <text evidence="1 7 8">Porphyrin-containing compound metabolism; protoporphyrin-IX biosynthesis; coproporphyrinogen-III from 5-aminolevulinate: step 4/4.</text>
</comment>
<dbReference type="InParanoid" id="A0A1B1AIA1"/>